<protein>
    <recommendedName>
        <fullName evidence="3">Tol-pal system protein YbgF</fullName>
    </recommendedName>
</protein>
<dbReference type="Gene3D" id="1.25.40.10">
    <property type="entry name" value="Tetratricopeptide repeat domain"/>
    <property type="match status" value="1"/>
</dbReference>
<proteinExistence type="predicted"/>
<keyword evidence="2" id="KW-1185">Reference proteome</keyword>
<dbReference type="InterPro" id="IPR011990">
    <property type="entry name" value="TPR-like_helical_dom_sf"/>
</dbReference>
<organism evidence="1 2">
    <name type="scientific">Sporocytophaga myxococcoides</name>
    <dbReference type="NCBI Taxonomy" id="153721"/>
    <lineage>
        <taxon>Bacteria</taxon>
        <taxon>Pseudomonadati</taxon>
        <taxon>Bacteroidota</taxon>
        <taxon>Cytophagia</taxon>
        <taxon>Cytophagales</taxon>
        <taxon>Cytophagaceae</taxon>
        <taxon>Sporocytophaga</taxon>
    </lineage>
</organism>
<dbReference type="eggNOG" id="COG4783">
    <property type="taxonomic scope" value="Bacteria"/>
</dbReference>
<evidence type="ECO:0000313" key="1">
    <source>
        <dbReference type="EMBL" id="GAL83796.1"/>
    </source>
</evidence>
<evidence type="ECO:0008006" key="3">
    <source>
        <dbReference type="Google" id="ProtNLM"/>
    </source>
</evidence>
<accession>A0A098LA61</accession>
<dbReference type="AlphaFoldDB" id="A0A098LA61"/>
<dbReference type="Proteomes" id="UP000030185">
    <property type="component" value="Unassembled WGS sequence"/>
</dbReference>
<name>A0A098LA61_9BACT</name>
<gene>
    <name evidence="1" type="ORF">MYP_1024</name>
</gene>
<dbReference type="STRING" id="153721.MYP_1024"/>
<dbReference type="EMBL" id="BBLT01000002">
    <property type="protein sequence ID" value="GAL83796.1"/>
    <property type="molecule type" value="Genomic_DNA"/>
</dbReference>
<sequence length="369" mass="43960">MLLSDEMLQLEATDAVNAMYNFKFDFAEKKFREFKEKWPWHPMPYFLMGLSTWWKIMPNIDNEAYDATFEAYMDSSITIAKGLFEQNSENYEAAFFLSGAYGFKGRLYGERKKYSKAAFAGKEALYYLSKYSDNNTLSAEFLFGKALFNYYEVWIKEEYPLLRPILAFFPNGNKELGMKQLKEVSYNAFYTRIEAQYFLMRIHYLEEENYAKAFPIARYLSTTFPDNPYFQRMYAMLAFVNGQRSEAEVASQSILDKLDQKYPGYEERAGRYASYFLGYINKYNYRDNKKAKEYFQKMLIFSEKTNLTDSYYYLSSLSNLAQIAHEEKDYETAKRYYKTLMKRAEKKDPLYKEAKEYLDPPKKKDKKKK</sequence>
<reference evidence="1 2" key="1">
    <citation type="submission" date="2014-09" db="EMBL/GenBank/DDBJ databases">
        <title>Sporocytophaga myxococcoides PG-01 genome sequencing.</title>
        <authorList>
            <person name="Liu L."/>
            <person name="Gao P.J."/>
            <person name="Chen G.J."/>
            <person name="Wang L.S."/>
        </authorList>
    </citation>
    <scope>NUCLEOTIDE SEQUENCE [LARGE SCALE GENOMIC DNA]</scope>
    <source>
        <strain evidence="1 2">PG-01</strain>
    </source>
</reference>
<dbReference type="SUPFAM" id="SSF48452">
    <property type="entry name" value="TPR-like"/>
    <property type="match status" value="1"/>
</dbReference>
<evidence type="ECO:0000313" key="2">
    <source>
        <dbReference type="Proteomes" id="UP000030185"/>
    </source>
</evidence>
<comment type="caution">
    <text evidence="1">The sequence shown here is derived from an EMBL/GenBank/DDBJ whole genome shotgun (WGS) entry which is preliminary data.</text>
</comment>